<feature type="domain" description="J" evidence="15">
    <location>
        <begin position="563"/>
        <end position="635"/>
    </location>
</feature>
<dbReference type="InterPro" id="IPR016590">
    <property type="entry name" value="Rhamnogalacturonase_B"/>
</dbReference>
<keyword evidence="17" id="KW-1185">Reference proteome</keyword>
<reference evidence="16 17" key="1">
    <citation type="journal article" date="2019" name="Fungal Biol. Biotechnol.">
        <title>Draft genome sequence of fastidious pathogen Ceratobasidium theobromae, which causes vascular-streak dieback in Theobroma cacao.</title>
        <authorList>
            <person name="Ali S.S."/>
            <person name="Asman A."/>
            <person name="Shao J."/>
            <person name="Firmansyah A.P."/>
            <person name="Susilo A.W."/>
            <person name="Rosmana A."/>
            <person name="McMahon P."/>
            <person name="Junaid M."/>
            <person name="Guest D."/>
            <person name="Kheng T.Y."/>
            <person name="Meinhardt L.W."/>
            <person name="Bailey B.A."/>
        </authorList>
    </citation>
    <scope>NUCLEOTIDE SEQUENCE [LARGE SCALE GENOMIC DNA]</scope>
    <source>
        <strain evidence="16 17">CT2</strain>
    </source>
</reference>
<comment type="similarity">
    <text evidence="3">Belongs to the polysaccharide lyase 4 family.</text>
</comment>
<sequence>MLLHSHFASIWLLYLAPTTLAAFGVTKGATYLDVDTGNRLVFRVSTKDGDIISLKYGGKECQYPREGSHIGSGLPSASVSSKINGNRAVVTVQTPTLTHYYIAVSGQNSIYMGTHITAEPAINELRFIARLDASVLSNGPIASNARGGTTIEGTDVFLVNGQTRSKFASSVRFIDDKVHGVSGNGVGAYMVIPGNAYEKSSGGPFFRDINNQNSPSDDGAQEVYWYMNSNHAQTEAYRMGFFGPYALVFTPGAAPSENLDTAFYADLGLKGYLAASGRGTVSGSVSGVPSGFKAVVGLKNADAQYWGRVSGTSFSISGVRPGTYTATLFKNELEVGTGRVTVTARNTATLTLKSNEDTKMTIWQIGVPDGTPAGFLNADKIETMHPSDKRMSNWGPVTYTIGSSKPSSFPMAQFIQVNNPTTIKWTANSSQIGARTLRIRITWSFANARPVVKVNSWTSAAPAAPPRINSRGVTRNSYRGHNHMYVSGPKTLFPAGPSYLGYVRRATSKLTFEEDDAAEAEEAARNAQLNGDDAEEELYRGIGDEEESEDLLQRDPKDWKNQDHYAVMGLSHLRYKATQDQIKVANRKKVLKHHPDKKSGLPGHSSNDDAFFKCVAKAFEVLSNPEKRRQFDSVDPYYMVMEDEVPTVAEMAKKPPAAFFKEFGPIFEREARFSKKEPVPMLGAIDAPKEEVENFYNFWYNFDSWRSFEYLDKEVNEGSDNRDEKRYAEKKNRSERARRKKDDNARLRTLVDTTMQADPRIKRIKQEEKEAREAKKRAKSGQPAGPTAEEKRKAEEEEKRKAEEAKVKEEAEKADAKKAKAAAANAAKKARRAARAAEGANASPFSGHWLARRWTWPPAAALSGVLPAWLNLPDGDEVKKELRLESIDQYPLQVLDIPGYANWTEKGWNVRLHGSTYKIPTLTASQIDDAARPFVPGLDYDSMNETMKTQARNMTASILTIPVEGVYIRFDFVYNRQLIANANFSSPTNDQGEIDAFVPIQVARGSVPNGNATDLTQGIQLFTNGSATGNASSYFVPTRGITLVTDVDDILRVTKIYQPDEGLRNSFVYPFRPWMNMPDLFRRWQTTSPSIHFHYLTTIPIKVARPYMSFIYGTYPLGSFDVRPQGVTTLDGTFEIRKMNLQRVFETFPSRKFVLLGDTSNADVMQQYPAFAAQFRDRVQCILMRNTSATDSGDFIPYDTSGFKDLDASTYMFFRTPDDITGLNFTRGDCRNSSVPQNVTFQYEGIEKLLNGEPTTPLPGLWNLAFVLGASMAIWLL</sequence>
<dbReference type="SUPFAM" id="SSF49785">
    <property type="entry name" value="Galactose-binding domain-like"/>
    <property type="match status" value="1"/>
</dbReference>
<dbReference type="Gene3D" id="2.70.98.10">
    <property type="match status" value="1"/>
</dbReference>
<dbReference type="InterPro" id="IPR058871">
    <property type="entry name" value="Zuotin_N"/>
</dbReference>
<evidence type="ECO:0000256" key="3">
    <source>
        <dbReference type="ARBA" id="ARBA00010418"/>
    </source>
</evidence>
<evidence type="ECO:0000256" key="2">
    <source>
        <dbReference type="ARBA" id="ARBA00004613"/>
    </source>
</evidence>
<evidence type="ECO:0000256" key="14">
    <source>
        <dbReference type="SAM" id="SignalP"/>
    </source>
</evidence>
<evidence type="ECO:0000259" key="15">
    <source>
        <dbReference type="PROSITE" id="PS50076"/>
    </source>
</evidence>
<keyword evidence="6 14" id="KW-0732">Signal</keyword>
<dbReference type="InterPro" id="IPR011013">
    <property type="entry name" value="Gal_mutarotase_sf_dom"/>
</dbReference>
<dbReference type="SUPFAM" id="SSF74650">
    <property type="entry name" value="Galactose mutarotase-like"/>
    <property type="match status" value="1"/>
</dbReference>
<dbReference type="EMBL" id="SSOP01000099">
    <property type="protein sequence ID" value="KAB5591555.1"/>
    <property type="molecule type" value="Genomic_DNA"/>
</dbReference>
<evidence type="ECO:0000256" key="12">
    <source>
        <dbReference type="SAM" id="Coils"/>
    </source>
</evidence>
<dbReference type="Pfam" id="PF09284">
    <property type="entry name" value="RhgB_N"/>
    <property type="match status" value="1"/>
</dbReference>
<accession>A0A5N5QIJ0</accession>
<dbReference type="Pfam" id="PF14686">
    <property type="entry name" value="fn3_3"/>
    <property type="match status" value="1"/>
</dbReference>
<evidence type="ECO:0000256" key="1">
    <source>
        <dbReference type="ARBA" id="ARBA00001324"/>
    </source>
</evidence>
<evidence type="ECO:0000256" key="6">
    <source>
        <dbReference type="ARBA" id="ARBA00022729"/>
    </source>
</evidence>
<evidence type="ECO:0000256" key="8">
    <source>
        <dbReference type="ARBA" id="ARBA00023239"/>
    </source>
</evidence>
<dbReference type="GO" id="GO:0071555">
    <property type="term" value="P:cell wall organization"/>
    <property type="evidence" value="ECO:0007669"/>
    <property type="project" value="UniProtKB-KW"/>
</dbReference>
<keyword evidence="9" id="KW-0119">Carbohydrate metabolism</keyword>
<keyword evidence="8 16" id="KW-0456">Lyase</keyword>
<dbReference type="Gene3D" id="1.10.287.110">
    <property type="entry name" value="DnaJ domain"/>
    <property type="match status" value="1"/>
</dbReference>
<dbReference type="InterPro" id="IPR054076">
    <property type="entry name" value="ZUO1-like_ZHD"/>
</dbReference>
<dbReference type="PANTHER" id="PTHR36574:SF1">
    <property type="entry name" value="RHAMNOGALACTURONATE LYASE-RELATED"/>
    <property type="match status" value="1"/>
</dbReference>
<dbReference type="Gene3D" id="2.60.120.260">
    <property type="entry name" value="Galactose-binding domain-like"/>
    <property type="match status" value="1"/>
</dbReference>
<dbReference type="CDD" id="cd06257">
    <property type="entry name" value="DnaJ"/>
    <property type="match status" value="1"/>
</dbReference>
<feature type="region of interest" description="Disordered" evidence="13">
    <location>
        <begin position="716"/>
        <end position="813"/>
    </location>
</feature>
<dbReference type="InterPro" id="IPR018253">
    <property type="entry name" value="DnaJ_domain_CS"/>
</dbReference>
<evidence type="ECO:0000256" key="10">
    <source>
        <dbReference type="ARBA" id="ARBA00023316"/>
    </source>
</evidence>
<dbReference type="GO" id="GO:0045490">
    <property type="term" value="P:pectin catabolic process"/>
    <property type="evidence" value="ECO:0007669"/>
    <property type="project" value="TreeGrafter"/>
</dbReference>
<dbReference type="GO" id="GO:0030246">
    <property type="term" value="F:carbohydrate binding"/>
    <property type="evidence" value="ECO:0007669"/>
    <property type="project" value="InterPro"/>
</dbReference>
<dbReference type="PROSITE" id="PS00636">
    <property type="entry name" value="DNAJ_1"/>
    <property type="match status" value="1"/>
</dbReference>
<evidence type="ECO:0000256" key="9">
    <source>
        <dbReference type="ARBA" id="ARBA00023277"/>
    </source>
</evidence>
<comment type="subcellular location">
    <subcellularLocation>
        <location evidence="2">Secreted</location>
    </subcellularLocation>
</comment>
<dbReference type="InterPro" id="IPR008979">
    <property type="entry name" value="Galactose-bd-like_sf"/>
</dbReference>
<organism evidence="16 17">
    <name type="scientific">Ceratobasidium theobromae</name>
    <dbReference type="NCBI Taxonomy" id="1582974"/>
    <lineage>
        <taxon>Eukaryota</taxon>
        <taxon>Fungi</taxon>
        <taxon>Dikarya</taxon>
        <taxon>Basidiomycota</taxon>
        <taxon>Agaricomycotina</taxon>
        <taxon>Agaricomycetes</taxon>
        <taxon>Cantharellales</taxon>
        <taxon>Ceratobasidiaceae</taxon>
        <taxon>Ceratobasidium</taxon>
    </lineage>
</organism>
<evidence type="ECO:0000256" key="4">
    <source>
        <dbReference type="ARBA" id="ARBA00012437"/>
    </source>
</evidence>
<dbReference type="InterPro" id="IPR019236">
    <property type="entry name" value="APP1_cat"/>
</dbReference>
<gene>
    <name evidence="16" type="ORF">CTheo_4984</name>
</gene>
<dbReference type="AlphaFoldDB" id="A0A5N5QIJ0"/>
<dbReference type="CDD" id="cd10317">
    <property type="entry name" value="RGL4_C"/>
    <property type="match status" value="1"/>
</dbReference>
<keyword evidence="11" id="KW-0624">Polysaccharide degradation</keyword>
<dbReference type="Pfam" id="PF00226">
    <property type="entry name" value="DnaJ"/>
    <property type="match status" value="1"/>
</dbReference>
<keyword evidence="7" id="KW-1015">Disulfide bond</keyword>
<protein>
    <recommendedName>
        <fullName evidence="4">rhamnogalacturonan endolyase</fullName>
        <ecNumber evidence="4">4.2.2.23</ecNumber>
    </recommendedName>
</protein>
<feature type="compositionally biased region" description="Basic and acidic residues" evidence="13">
    <location>
        <begin position="716"/>
        <end position="746"/>
    </location>
</feature>
<comment type="caution">
    <text evidence="16">The sequence shown here is derived from an EMBL/GenBank/DDBJ whole genome shotgun (WGS) entry which is preliminary data.</text>
</comment>
<dbReference type="InterPro" id="IPR014718">
    <property type="entry name" value="GH-type_carb-bd"/>
</dbReference>
<dbReference type="OrthoDB" id="1690618at2759"/>
<dbReference type="Pfam" id="PF21884">
    <property type="entry name" value="ZUO1-like_ZHD"/>
    <property type="match status" value="1"/>
</dbReference>
<dbReference type="InterPro" id="IPR029413">
    <property type="entry name" value="RG-lyase_II"/>
</dbReference>
<keyword evidence="10" id="KW-0961">Cell wall biogenesis/degradation</keyword>
<dbReference type="InterPro" id="IPR036869">
    <property type="entry name" value="J_dom_sf"/>
</dbReference>
<dbReference type="EC" id="4.2.2.23" evidence="4"/>
<dbReference type="InterPro" id="IPR029411">
    <property type="entry name" value="RG-lyase_III"/>
</dbReference>
<dbReference type="CDD" id="cd10316">
    <property type="entry name" value="RGL4_M"/>
    <property type="match status" value="1"/>
</dbReference>
<evidence type="ECO:0000256" key="13">
    <source>
        <dbReference type="SAM" id="MobiDB-lite"/>
    </source>
</evidence>
<dbReference type="SUPFAM" id="SSF46565">
    <property type="entry name" value="Chaperone J-domain"/>
    <property type="match status" value="1"/>
</dbReference>
<dbReference type="GO" id="GO:0102210">
    <property type="term" value="F:rhamnogalacturonan endolyase activity"/>
    <property type="evidence" value="ECO:0007669"/>
    <property type="project" value="UniProtKB-EC"/>
</dbReference>
<dbReference type="PROSITE" id="PS50076">
    <property type="entry name" value="DNAJ_2"/>
    <property type="match status" value="1"/>
</dbReference>
<dbReference type="PANTHER" id="PTHR36574">
    <property type="entry name" value="RHAMNOGALACTURONATE LYASE-RELATED"/>
    <property type="match status" value="1"/>
</dbReference>
<dbReference type="GO" id="GO:0008195">
    <property type="term" value="F:phosphatidate phosphatase activity"/>
    <property type="evidence" value="ECO:0007669"/>
    <property type="project" value="InterPro"/>
</dbReference>
<dbReference type="Pfam" id="PF26185">
    <property type="entry name" value="Zuotin_N"/>
    <property type="match status" value="1"/>
</dbReference>
<evidence type="ECO:0000256" key="5">
    <source>
        <dbReference type="ARBA" id="ARBA00022525"/>
    </source>
</evidence>
<dbReference type="InterPro" id="IPR001623">
    <property type="entry name" value="DnaJ_domain"/>
</dbReference>
<dbReference type="InterPro" id="IPR013784">
    <property type="entry name" value="Carb-bd-like_fold"/>
</dbReference>
<feature type="compositionally biased region" description="Basic and acidic residues" evidence="13">
    <location>
        <begin position="788"/>
        <end position="813"/>
    </location>
</feature>
<feature type="coiled-coil region" evidence="12">
    <location>
        <begin position="503"/>
        <end position="537"/>
    </location>
</feature>
<dbReference type="Proteomes" id="UP000383932">
    <property type="component" value="Unassembled WGS sequence"/>
</dbReference>
<evidence type="ECO:0000313" key="16">
    <source>
        <dbReference type="EMBL" id="KAB5591555.1"/>
    </source>
</evidence>
<dbReference type="Pfam" id="PF14683">
    <property type="entry name" value="CBM-like"/>
    <property type="match status" value="1"/>
</dbReference>
<name>A0A5N5QIJ0_9AGAM</name>
<feature type="signal peptide" evidence="14">
    <location>
        <begin position="1"/>
        <end position="21"/>
    </location>
</feature>
<dbReference type="Pfam" id="PF09949">
    <property type="entry name" value="APP1_cat"/>
    <property type="match status" value="1"/>
</dbReference>
<dbReference type="SUPFAM" id="SSF49452">
    <property type="entry name" value="Starch-binding domain-like"/>
    <property type="match status" value="1"/>
</dbReference>
<evidence type="ECO:0000313" key="17">
    <source>
        <dbReference type="Proteomes" id="UP000383932"/>
    </source>
</evidence>
<comment type="catalytic activity">
    <reaction evidence="1">
        <text>Endotype eliminative cleavage of L-alpha-rhamnopyranosyl-(1-&gt;4)-alpha-D-galactopyranosyluronic acid bonds of rhamnogalacturonan I domains in ramified hairy regions of pectin leaving L-rhamnopyranose at the reducing end and 4-deoxy-4,5-unsaturated D-galactopyranosyluronic acid at the non-reducing end.</text>
        <dbReference type="EC" id="4.2.2.23"/>
    </reaction>
</comment>
<dbReference type="Gene3D" id="2.60.40.1120">
    <property type="entry name" value="Carboxypeptidase-like, regulatory domain"/>
    <property type="match status" value="1"/>
</dbReference>
<dbReference type="SMART" id="SM00271">
    <property type="entry name" value="DnaJ"/>
    <property type="match status" value="1"/>
</dbReference>
<evidence type="ECO:0000256" key="11">
    <source>
        <dbReference type="ARBA" id="ARBA00023326"/>
    </source>
</evidence>
<dbReference type="GO" id="GO:0005576">
    <property type="term" value="C:extracellular region"/>
    <property type="evidence" value="ECO:0007669"/>
    <property type="project" value="UniProtKB-SubCell"/>
</dbReference>
<evidence type="ECO:0000256" key="7">
    <source>
        <dbReference type="ARBA" id="ARBA00023157"/>
    </source>
</evidence>
<keyword evidence="12" id="KW-0175">Coiled coil</keyword>
<dbReference type="InterPro" id="IPR015364">
    <property type="entry name" value="RhgB_N"/>
</dbReference>
<keyword evidence="5" id="KW-0964">Secreted</keyword>
<dbReference type="CDD" id="cd10320">
    <property type="entry name" value="RGL4_N"/>
    <property type="match status" value="1"/>
</dbReference>
<feature type="chain" id="PRO_5024362481" description="rhamnogalacturonan endolyase" evidence="14">
    <location>
        <begin position="22"/>
        <end position="1277"/>
    </location>
</feature>
<proteinExistence type="inferred from homology"/>
<feature type="compositionally biased region" description="Basic and acidic residues" evidence="13">
    <location>
        <begin position="759"/>
        <end position="773"/>
    </location>
</feature>